<dbReference type="AlphaFoldDB" id="A0AAE9Z639"/>
<reference evidence="2 3" key="1">
    <citation type="journal article" date="2015" name="Genome Announc.">
        <title>Draft Genome Sequences of Marine Isolates of Thalassomonas viridans and Thalassomonas actiniarum.</title>
        <authorList>
            <person name="Olonade I."/>
            <person name="van Zyl L.J."/>
            <person name="Trindade M."/>
        </authorList>
    </citation>
    <scope>NUCLEOTIDE SEQUENCE [LARGE SCALE GENOMIC DNA]</scope>
    <source>
        <strain evidence="2 3">XOM25</strain>
    </source>
</reference>
<reference evidence="2 3" key="2">
    <citation type="journal article" date="2022" name="Mar. Drugs">
        <title>Bioassay-Guided Fractionation Leads to the Detection of Cholic Acid Generated by the Rare Thalassomonas sp.</title>
        <authorList>
            <person name="Pheiffer F."/>
            <person name="Schneider Y.K."/>
            <person name="Hansen E.H."/>
            <person name="Andersen J.H."/>
            <person name="Isaksson J."/>
            <person name="Busche T."/>
            <person name="R C."/>
            <person name="Kalinowski J."/>
            <person name="Zyl L.V."/>
            <person name="Trindade M."/>
        </authorList>
    </citation>
    <scope>NUCLEOTIDE SEQUENCE [LARGE SCALE GENOMIC DNA]</scope>
    <source>
        <strain evidence="2 3">XOM25</strain>
    </source>
</reference>
<evidence type="ECO:0000313" key="2">
    <source>
        <dbReference type="EMBL" id="WDE06789.1"/>
    </source>
</evidence>
<dbReference type="Gene3D" id="1.10.3210.10">
    <property type="entry name" value="Hypothetical protein af1432"/>
    <property type="match status" value="1"/>
</dbReference>
<dbReference type="Pfam" id="PF08668">
    <property type="entry name" value="HDOD"/>
    <property type="match status" value="1"/>
</dbReference>
<dbReference type="InterPro" id="IPR013976">
    <property type="entry name" value="HDOD"/>
</dbReference>
<dbReference type="RefSeq" id="WP_053046802.1">
    <property type="nucleotide sequence ID" value="NZ_CP059733.1"/>
</dbReference>
<proteinExistence type="predicted"/>
<protein>
    <submittedName>
        <fullName evidence="2">HDOD domain-containing protein</fullName>
    </submittedName>
</protein>
<dbReference type="KEGG" id="tvd:SG34_007770"/>
<keyword evidence="3" id="KW-1185">Reference proteome</keyword>
<dbReference type="PANTHER" id="PTHR33525">
    <property type="match status" value="1"/>
</dbReference>
<dbReference type="PANTHER" id="PTHR33525:SF3">
    <property type="entry name" value="RIBONUCLEASE Y"/>
    <property type="match status" value="1"/>
</dbReference>
<evidence type="ECO:0000259" key="1">
    <source>
        <dbReference type="PROSITE" id="PS51833"/>
    </source>
</evidence>
<dbReference type="PROSITE" id="PS51833">
    <property type="entry name" value="HDOD"/>
    <property type="match status" value="1"/>
</dbReference>
<feature type="domain" description="HDOD" evidence="1">
    <location>
        <begin position="15"/>
        <end position="208"/>
    </location>
</feature>
<dbReference type="EMBL" id="CP059733">
    <property type="protein sequence ID" value="WDE06789.1"/>
    <property type="molecule type" value="Genomic_DNA"/>
</dbReference>
<sequence length="282" mass="31210">MSMSALEYAQKARTLCVLPDVYLRLKEMMEDDRASLSAIADVLALDPGLSATLLKIANSALFNFPREIDSIAKAISILGMTEVHNLVNTYGATAAFAHVDSDAIDLDRFWEISVDCALICKYLAEKKHIPGGKGLFVSGLLHNLGELVVLQSDAGKVRYCQQYDKNETPWQRQQDVLGFTYADCSAELLALWQLPESLIAPIRDFHRAYGEERSPAASLLYVASRLALLNSHPGMYAKKHFVGLHILKDLGISMAELDEAVNFCNLEGLSILRALKLKKPQQ</sequence>
<organism evidence="2 3">
    <name type="scientific">Thalassomonas viridans</name>
    <dbReference type="NCBI Taxonomy" id="137584"/>
    <lineage>
        <taxon>Bacteria</taxon>
        <taxon>Pseudomonadati</taxon>
        <taxon>Pseudomonadota</taxon>
        <taxon>Gammaproteobacteria</taxon>
        <taxon>Alteromonadales</taxon>
        <taxon>Colwelliaceae</taxon>
        <taxon>Thalassomonas</taxon>
    </lineage>
</organism>
<accession>A0AAE9Z639</accession>
<dbReference type="SUPFAM" id="SSF109604">
    <property type="entry name" value="HD-domain/PDEase-like"/>
    <property type="match status" value="1"/>
</dbReference>
<dbReference type="Proteomes" id="UP000032352">
    <property type="component" value="Chromosome"/>
</dbReference>
<name>A0AAE9Z639_9GAMM</name>
<gene>
    <name evidence="2" type="ORF">SG34_007770</name>
</gene>
<evidence type="ECO:0000313" key="3">
    <source>
        <dbReference type="Proteomes" id="UP000032352"/>
    </source>
</evidence>
<dbReference type="InterPro" id="IPR052340">
    <property type="entry name" value="RNase_Y/CdgJ"/>
</dbReference>